<evidence type="ECO:0000313" key="2">
    <source>
        <dbReference type="EMBL" id="KAF4609827.1"/>
    </source>
</evidence>
<gene>
    <name evidence="2" type="ORF">G7Y89_g15796</name>
</gene>
<dbReference type="AlphaFoldDB" id="A0A8H4QF23"/>
<feature type="region of interest" description="Disordered" evidence="1">
    <location>
        <begin position="1"/>
        <end position="79"/>
    </location>
</feature>
<evidence type="ECO:0000256" key="1">
    <source>
        <dbReference type="SAM" id="MobiDB-lite"/>
    </source>
</evidence>
<protein>
    <submittedName>
        <fullName evidence="2">Uncharacterized protein</fullName>
    </submittedName>
</protein>
<feature type="region of interest" description="Disordered" evidence="1">
    <location>
        <begin position="136"/>
        <end position="215"/>
    </location>
</feature>
<organism evidence="2 3">
    <name type="scientific">Cudoniella acicularis</name>
    <dbReference type="NCBI Taxonomy" id="354080"/>
    <lineage>
        <taxon>Eukaryota</taxon>
        <taxon>Fungi</taxon>
        <taxon>Dikarya</taxon>
        <taxon>Ascomycota</taxon>
        <taxon>Pezizomycotina</taxon>
        <taxon>Leotiomycetes</taxon>
        <taxon>Helotiales</taxon>
        <taxon>Tricladiaceae</taxon>
        <taxon>Cudoniella</taxon>
    </lineage>
</organism>
<feature type="region of interest" description="Disordered" evidence="1">
    <location>
        <begin position="271"/>
        <end position="298"/>
    </location>
</feature>
<name>A0A8H4QF23_9HELO</name>
<dbReference type="OrthoDB" id="2139939at2759"/>
<dbReference type="PANTHER" id="PTHR34117:SF1">
    <property type="entry name" value="STYLE CELL-CYCLE INHIBITOR 1"/>
    <property type="match status" value="1"/>
</dbReference>
<accession>A0A8H4QF23</accession>
<feature type="compositionally biased region" description="Basic and acidic residues" evidence="1">
    <location>
        <begin position="1"/>
        <end position="15"/>
    </location>
</feature>
<evidence type="ECO:0000313" key="3">
    <source>
        <dbReference type="Proteomes" id="UP000566819"/>
    </source>
</evidence>
<dbReference type="PANTHER" id="PTHR34117">
    <property type="entry name" value="STYLE CELL-CYCLE INHIBITOR 1"/>
    <property type="match status" value="1"/>
</dbReference>
<feature type="compositionally biased region" description="Basic residues" evidence="1">
    <location>
        <begin position="16"/>
        <end position="49"/>
    </location>
</feature>
<feature type="compositionally biased region" description="Basic and acidic residues" evidence="1">
    <location>
        <begin position="156"/>
        <end position="178"/>
    </location>
</feature>
<dbReference type="EMBL" id="JAAMPI010002703">
    <property type="protein sequence ID" value="KAF4609827.1"/>
    <property type="molecule type" value="Genomic_DNA"/>
</dbReference>
<reference evidence="2 3" key="1">
    <citation type="submission" date="2020-03" db="EMBL/GenBank/DDBJ databases">
        <title>Draft Genome Sequence of Cudoniella acicularis.</title>
        <authorList>
            <person name="Buettner E."/>
            <person name="Kellner H."/>
        </authorList>
    </citation>
    <scope>NUCLEOTIDE SEQUENCE [LARGE SCALE GENOMIC DNA]</scope>
    <source>
        <strain evidence="2 3">DSM 108380</strain>
    </source>
</reference>
<feature type="compositionally biased region" description="Acidic residues" evidence="1">
    <location>
        <begin position="179"/>
        <end position="188"/>
    </location>
</feature>
<keyword evidence="3" id="KW-1185">Reference proteome</keyword>
<dbReference type="Proteomes" id="UP000566819">
    <property type="component" value="Unassembled WGS sequence"/>
</dbReference>
<proteinExistence type="predicted"/>
<sequence length="357" mass="41278">MADRAAHARSGDPHFHSRSRSRSRSPRRHHTHSHRSRSPHKRKRTFSHSHSRELPSIPKSKSTAPPPPTKAKELPYNARQLNKHDYNSFKQVFALYLDIQKGGLVLDDLDEKERRGRWKSFLGKWNRGELAEGWYDPSTLRKAVDSTDPDADMLEAESKSASKSEPEPTESKEDKREEDGDSESDDDIGPTLPGQEGKLRGRMGPSIPNMQDLELKREMELEDNLSRRDDIRQARKLDRLSQKARLDELVPRAEAGTRERQLEKKKELADKLKSFRDKSPGAVAEVPEEELMGGGDGIGEFKKVKQEFERKKNERELRKEEILRARVAEREERLREYRGKEEKTMEMLRGLARSRFG</sequence>
<comment type="caution">
    <text evidence="2">The sequence shown here is derived from an EMBL/GenBank/DDBJ whole genome shotgun (WGS) entry which is preliminary data.</text>
</comment>
<dbReference type="InterPro" id="IPR044688">
    <property type="entry name" value="SCI-1-like"/>
</dbReference>